<accession>A0A4V3G5Y2</accession>
<evidence type="ECO:0000313" key="2">
    <source>
        <dbReference type="Proteomes" id="UP000294697"/>
    </source>
</evidence>
<dbReference type="Proteomes" id="UP000294697">
    <property type="component" value="Unassembled WGS sequence"/>
</dbReference>
<evidence type="ECO:0000313" key="1">
    <source>
        <dbReference type="EMBL" id="TDW07274.1"/>
    </source>
</evidence>
<organism evidence="1 2">
    <name type="scientific">Halanaerobium saccharolyticum</name>
    <dbReference type="NCBI Taxonomy" id="43595"/>
    <lineage>
        <taxon>Bacteria</taxon>
        <taxon>Bacillati</taxon>
        <taxon>Bacillota</taxon>
        <taxon>Clostridia</taxon>
        <taxon>Halanaerobiales</taxon>
        <taxon>Halanaerobiaceae</taxon>
        <taxon>Halanaerobium</taxon>
    </lineage>
</organism>
<dbReference type="Gene3D" id="1.20.5.170">
    <property type="match status" value="1"/>
</dbReference>
<protein>
    <submittedName>
        <fullName evidence="1">Uncharacterized protein DUF2746</fullName>
    </submittedName>
</protein>
<name>A0A4V3G5Y2_9FIRM</name>
<dbReference type="EMBL" id="SODA01000002">
    <property type="protein sequence ID" value="TDW07274.1"/>
    <property type="molecule type" value="Genomic_DNA"/>
</dbReference>
<gene>
    <name evidence="1" type="ORF">C8C77_10276</name>
</gene>
<proteinExistence type="predicted"/>
<comment type="caution">
    <text evidence="1">The sequence shown here is derived from an EMBL/GenBank/DDBJ whole genome shotgun (WGS) entry which is preliminary data.</text>
</comment>
<dbReference type="RefSeq" id="WP_166668496.1">
    <property type="nucleotide sequence ID" value="NZ_QLME01000009.1"/>
</dbReference>
<reference evidence="1 2" key="1">
    <citation type="submission" date="2019-03" db="EMBL/GenBank/DDBJ databases">
        <title>Subsurface microbial communities from deep shales in Ohio and West Virginia, USA.</title>
        <authorList>
            <person name="Wrighton K."/>
        </authorList>
    </citation>
    <scope>NUCLEOTIDE SEQUENCE [LARGE SCALE GENOMIC DNA]</scope>
    <source>
        <strain evidence="1 2">MSL9.2</strain>
    </source>
</reference>
<dbReference type="AlphaFoldDB" id="A0A4V3G5Y2"/>
<sequence>MDQELLDGIRQIVREEISGVKDDVSSLQKDISGLKSDVAEIERLLDKNNHLLRVLRIETDTNKIKMSIIDDKIDHLIDNLEKQTKLKDALRDHHHQIVIETGEPVFND</sequence>